<name>A0ABD3RQQ3_9STRA</name>
<sequence length="372" mass="41719">MSYEYSMEDVSILTSSSKENTTDPVDATMSLRNIENVEFMTTATAPLVDRMYTYGAPSVVKGSSASDQNNACLPGIRIFTEDIELVACSWYESLWCTPGRHVTKVDFASQINVKSGYHHPKIDTLIIQLVGGTAVEYISHLCNSDESAVEGYQWWPEASLPTNIIHNNHDLLRDYEPRLANVPYFVLEEALEFISVPRCLTHNSFDEIKYCLNNYSSESYLKLEGVVGIGWDAFAYMSVESTADTDQVYVLKNDVDPSRRRCTISFQSTDSLSDAANFILMNNAENSYCGRDGVHTGTSNELRRYTRDSQWSNTIVPALETCHDVTCVGHSLGGSLCNLFIICANHGLENLDESDDEENWDDYTTLIWTKPS</sequence>
<protein>
    <recommendedName>
        <fullName evidence="3">Fungal lipase-like domain-containing protein</fullName>
    </recommendedName>
</protein>
<organism evidence="1 2">
    <name type="scientific">Cyclostephanos tholiformis</name>
    <dbReference type="NCBI Taxonomy" id="382380"/>
    <lineage>
        <taxon>Eukaryota</taxon>
        <taxon>Sar</taxon>
        <taxon>Stramenopiles</taxon>
        <taxon>Ochrophyta</taxon>
        <taxon>Bacillariophyta</taxon>
        <taxon>Coscinodiscophyceae</taxon>
        <taxon>Thalassiosirophycidae</taxon>
        <taxon>Stephanodiscales</taxon>
        <taxon>Stephanodiscaceae</taxon>
        <taxon>Cyclostephanos</taxon>
    </lineage>
</organism>
<gene>
    <name evidence="1" type="ORF">ACHAXA_001886</name>
</gene>
<evidence type="ECO:0008006" key="3">
    <source>
        <dbReference type="Google" id="ProtNLM"/>
    </source>
</evidence>
<evidence type="ECO:0000313" key="2">
    <source>
        <dbReference type="Proteomes" id="UP001530377"/>
    </source>
</evidence>
<dbReference type="SUPFAM" id="SSF53474">
    <property type="entry name" value="alpha/beta-Hydrolases"/>
    <property type="match status" value="1"/>
</dbReference>
<proteinExistence type="predicted"/>
<dbReference type="Gene3D" id="3.40.50.1820">
    <property type="entry name" value="alpha/beta hydrolase"/>
    <property type="match status" value="1"/>
</dbReference>
<dbReference type="EMBL" id="JALLPB020000208">
    <property type="protein sequence ID" value="KAL3815274.1"/>
    <property type="molecule type" value="Genomic_DNA"/>
</dbReference>
<comment type="caution">
    <text evidence="1">The sequence shown here is derived from an EMBL/GenBank/DDBJ whole genome shotgun (WGS) entry which is preliminary data.</text>
</comment>
<accession>A0ABD3RQQ3</accession>
<reference evidence="1 2" key="1">
    <citation type="submission" date="2024-10" db="EMBL/GenBank/DDBJ databases">
        <title>Updated reference genomes for cyclostephanoid diatoms.</title>
        <authorList>
            <person name="Roberts W.R."/>
            <person name="Alverson A.J."/>
        </authorList>
    </citation>
    <scope>NUCLEOTIDE SEQUENCE [LARGE SCALE GENOMIC DNA]</scope>
    <source>
        <strain evidence="1 2">AJA228-03</strain>
    </source>
</reference>
<evidence type="ECO:0000313" key="1">
    <source>
        <dbReference type="EMBL" id="KAL3815274.1"/>
    </source>
</evidence>
<keyword evidence="2" id="KW-1185">Reference proteome</keyword>
<dbReference type="Proteomes" id="UP001530377">
    <property type="component" value="Unassembled WGS sequence"/>
</dbReference>
<dbReference type="InterPro" id="IPR029058">
    <property type="entry name" value="AB_hydrolase_fold"/>
</dbReference>
<dbReference type="AlphaFoldDB" id="A0ABD3RQQ3"/>